<reference evidence="12 13" key="1">
    <citation type="journal article" date="2014" name="World J. Microbiol. Biotechnol.">
        <title>Biodiversity and physiological characteristics of Antarctic and Arctic lichens-associated bacteria.</title>
        <authorList>
            <person name="Lee Y.M."/>
            <person name="Kim E.H."/>
            <person name="Lee H.K."/>
            <person name="Hong S.G."/>
        </authorList>
    </citation>
    <scope>NUCLEOTIDE SEQUENCE [LARGE SCALE GENOMIC DNA]</scope>
    <source>
        <strain evidence="12 13">PAMC 26569</strain>
    </source>
</reference>
<keyword evidence="5" id="KW-0349">Heme</keyword>
<dbReference type="PRINTS" id="PR00397">
    <property type="entry name" value="SIROHAEM"/>
</dbReference>
<evidence type="ECO:0000256" key="7">
    <source>
        <dbReference type="ARBA" id="ARBA00023002"/>
    </source>
</evidence>
<gene>
    <name evidence="12" type="ORF">HN018_17225</name>
</gene>
<name>A0A6M8HWI0_9PROT</name>
<evidence type="ECO:0000259" key="11">
    <source>
        <dbReference type="Pfam" id="PF03460"/>
    </source>
</evidence>
<evidence type="ECO:0000256" key="8">
    <source>
        <dbReference type="ARBA" id="ARBA00023004"/>
    </source>
</evidence>
<evidence type="ECO:0000313" key="12">
    <source>
        <dbReference type="EMBL" id="QKE92752.1"/>
    </source>
</evidence>
<dbReference type="GO" id="GO:0020037">
    <property type="term" value="F:heme binding"/>
    <property type="evidence" value="ECO:0007669"/>
    <property type="project" value="InterPro"/>
</dbReference>
<dbReference type="InterPro" id="IPR005117">
    <property type="entry name" value="NiRdtase/SiRdtase_haem-b_fer"/>
</dbReference>
<keyword evidence="6" id="KW-0479">Metal-binding</keyword>
<feature type="domain" description="Nitrite/sulphite reductase 4Fe-4S" evidence="10">
    <location>
        <begin position="167"/>
        <end position="324"/>
    </location>
</feature>
<dbReference type="Pfam" id="PF03460">
    <property type="entry name" value="NIR_SIR_ferr"/>
    <property type="match status" value="2"/>
</dbReference>
<dbReference type="GO" id="GO:0050311">
    <property type="term" value="F:sulfite reductase (ferredoxin) activity"/>
    <property type="evidence" value="ECO:0007669"/>
    <property type="project" value="TreeGrafter"/>
</dbReference>
<dbReference type="InterPro" id="IPR045854">
    <property type="entry name" value="NO2/SO3_Rdtase_4Fe4S_sf"/>
</dbReference>
<dbReference type="PROSITE" id="PS00365">
    <property type="entry name" value="NIR_SIR"/>
    <property type="match status" value="1"/>
</dbReference>
<evidence type="ECO:0000256" key="9">
    <source>
        <dbReference type="ARBA" id="ARBA00023014"/>
    </source>
</evidence>
<protein>
    <submittedName>
        <fullName evidence="12">NADPH-dependent assimilatory sulfite reductase hemoprotein subunit</fullName>
    </submittedName>
</protein>
<dbReference type="Gene3D" id="3.30.413.10">
    <property type="entry name" value="Sulfite Reductase Hemoprotein, domain 1"/>
    <property type="match status" value="2"/>
</dbReference>
<dbReference type="GO" id="GO:0051539">
    <property type="term" value="F:4 iron, 4 sulfur cluster binding"/>
    <property type="evidence" value="ECO:0007669"/>
    <property type="project" value="UniProtKB-KW"/>
</dbReference>
<sequence length="571" mass="62778">MIAAPKKLSGVETLKESSHGLRGRLAEELAEGGIQVSEDAYNLLKFHGSYEQFDRDTATALKQQKLEKEYQFMVRVRMPGGMLTAAQYLGLDRLADDHANGTLRITTRQGIQFHGIVKGELKPSIAAINHTLLTTLCACGDVVRNLMTTSAPHSDARHRRLRDDAHMLSTALLPKSRSYYEIFLDEQPVAGTDETETLYGETYLPRKFKIGLAVPDDNSADVLANDLAVIALFEPDAEGNDVLLGYNIAVGGGLGMTHNRANTFPRLATPICFVGPDRLLAIVEAVIRLQRDHGDRTDRRRARLKYVVEDNGLVWVKQTLDGYYGGDLEGPRPMPKLHIPELLGWHDQGDGRWWLGVPVSSGRIQDTPTVTLRTALRRVVEQFGVDPIMTAQQDILLSNIQPGDRAAIDALLAEHGVVPATALSTFSRFALACPALPTCGLALTEAERVREPIVESLETLLRRHDLQDRRISLRITGCPNGCARSYSGDIGLVGRIPGHYAIYVGGDFDGQTLSFRLLERVPEARLGEKFGPLFEAWALQGQPDEGFGEFCTRLGRDALLALTGDQEQSAA</sequence>
<dbReference type="PANTHER" id="PTHR11493">
    <property type="entry name" value="SULFITE REDUCTASE [NADPH] SUBUNIT BETA-RELATED"/>
    <property type="match status" value="1"/>
</dbReference>
<evidence type="ECO:0000256" key="6">
    <source>
        <dbReference type="ARBA" id="ARBA00022723"/>
    </source>
</evidence>
<feature type="domain" description="Nitrite/Sulfite reductase ferredoxin-like" evidence="11">
    <location>
        <begin position="68"/>
        <end position="128"/>
    </location>
</feature>
<evidence type="ECO:0000256" key="4">
    <source>
        <dbReference type="ARBA" id="ARBA00022485"/>
    </source>
</evidence>
<dbReference type="PANTHER" id="PTHR11493:SF47">
    <property type="entry name" value="SULFITE REDUCTASE [NADPH] SUBUNIT BETA"/>
    <property type="match status" value="1"/>
</dbReference>
<comment type="cofactor">
    <cofactor evidence="1">
        <name>siroheme</name>
        <dbReference type="ChEBI" id="CHEBI:60052"/>
    </cofactor>
</comment>
<dbReference type="SUPFAM" id="SSF55124">
    <property type="entry name" value="Nitrite/Sulfite reductase N-terminal domain-like"/>
    <property type="match status" value="2"/>
</dbReference>
<dbReference type="GO" id="GO:0009337">
    <property type="term" value="C:sulfite reductase complex (NADPH)"/>
    <property type="evidence" value="ECO:0007669"/>
    <property type="project" value="TreeGrafter"/>
</dbReference>
<dbReference type="NCBIfam" id="NF010029">
    <property type="entry name" value="PRK13504.1"/>
    <property type="match status" value="1"/>
</dbReference>
<dbReference type="InterPro" id="IPR006066">
    <property type="entry name" value="NO2/SO3_Rdtase_FeS/sirohaem_BS"/>
</dbReference>
<keyword evidence="4" id="KW-0004">4Fe-4S</keyword>
<dbReference type="Proteomes" id="UP000500767">
    <property type="component" value="Chromosome"/>
</dbReference>
<proteinExistence type="inferred from homology"/>
<keyword evidence="7" id="KW-0560">Oxidoreductase</keyword>
<evidence type="ECO:0000259" key="10">
    <source>
        <dbReference type="Pfam" id="PF01077"/>
    </source>
</evidence>
<dbReference type="SUPFAM" id="SSF56014">
    <property type="entry name" value="Nitrite and sulphite reductase 4Fe-4S domain-like"/>
    <property type="match status" value="2"/>
</dbReference>
<dbReference type="GO" id="GO:0046872">
    <property type="term" value="F:metal ion binding"/>
    <property type="evidence" value="ECO:0007669"/>
    <property type="project" value="UniProtKB-KW"/>
</dbReference>
<evidence type="ECO:0000256" key="5">
    <source>
        <dbReference type="ARBA" id="ARBA00022617"/>
    </source>
</evidence>
<comment type="cofactor">
    <cofactor evidence="2">
        <name>[4Fe-4S] cluster</name>
        <dbReference type="ChEBI" id="CHEBI:49883"/>
    </cofactor>
</comment>
<evidence type="ECO:0000313" key="13">
    <source>
        <dbReference type="Proteomes" id="UP000500767"/>
    </source>
</evidence>
<dbReference type="EMBL" id="CP053708">
    <property type="protein sequence ID" value="QKE92752.1"/>
    <property type="molecule type" value="Genomic_DNA"/>
</dbReference>
<evidence type="ECO:0000256" key="2">
    <source>
        <dbReference type="ARBA" id="ARBA00001966"/>
    </source>
</evidence>
<dbReference type="InterPro" id="IPR006067">
    <property type="entry name" value="NO2/SO3_Rdtase_4Fe4S_dom"/>
</dbReference>
<comment type="similarity">
    <text evidence="3">Belongs to the nitrite and sulfite reductase 4Fe-4S domain family.</text>
</comment>
<dbReference type="InterPro" id="IPR045169">
    <property type="entry name" value="NO2/SO3_Rdtase_4Fe4S_prot"/>
</dbReference>
<dbReference type="KEGG" id="lck:HN018_17225"/>
<dbReference type="AlphaFoldDB" id="A0A6M8HWI0"/>
<dbReference type="GO" id="GO:0016002">
    <property type="term" value="F:sulfite reductase activity"/>
    <property type="evidence" value="ECO:0007669"/>
    <property type="project" value="TreeGrafter"/>
</dbReference>
<keyword evidence="13" id="KW-1185">Reference proteome</keyword>
<dbReference type="InterPro" id="IPR036136">
    <property type="entry name" value="Nit/Sulf_reduc_fer-like_dom_sf"/>
</dbReference>
<accession>A0A6M8HWI0</accession>
<dbReference type="Pfam" id="PF01077">
    <property type="entry name" value="NIR_SIR"/>
    <property type="match status" value="1"/>
</dbReference>
<dbReference type="Gene3D" id="3.90.480.10">
    <property type="entry name" value="Sulfite Reductase Hemoprotein,Domain 2"/>
    <property type="match status" value="1"/>
</dbReference>
<organism evidence="12 13">
    <name type="scientific">Lichenicola cladoniae</name>
    <dbReference type="NCBI Taxonomy" id="1484109"/>
    <lineage>
        <taxon>Bacteria</taxon>
        <taxon>Pseudomonadati</taxon>
        <taxon>Pseudomonadota</taxon>
        <taxon>Alphaproteobacteria</taxon>
        <taxon>Acetobacterales</taxon>
        <taxon>Acetobacteraceae</taxon>
        <taxon>Lichenicola</taxon>
    </lineage>
</organism>
<dbReference type="GO" id="GO:0000103">
    <property type="term" value="P:sulfate assimilation"/>
    <property type="evidence" value="ECO:0007669"/>
    <property type="project" value="TreeGrafter"/>
</dbReference>
<keyword evidence="9" id="KW-0411">Iron-sulfur</keyword>
<evidence type="ECO:0000256" key="3">
    <source>
        <dbReference type="ARBA" id="ARBA00010429"/>
    </source>
</evidence>
<feature type="domain" description="Nitrite/Sulfite reductase ferredoxin-like" evidence="11">
    <location>
        <begin position="346"/>
        <end position="414"/>
    </location>
</feature>
<evidence type="ECO:0000256" key="1">
    <source>
        <dbReference type="ARBA" id="ARBA00001929"/>
    </source>
</evidence>
<keyword evidence="8" id="KW-0408">Iron</keyword>